<dbReference type="Proteomes" id="UP000326877">
    <property type="component" value="Unassembled WGS sequence"/>
</dbReference>
<sequence length="98" mass="11493">MAACRGGKPQERSNKPEAFVQGTLFFSRRPDPPRIREADKYLFRRIKAECCLDQQFSNRCGPMCRSGASLKRKYLFLTPFCVWSLNWPHHLLLWGSRM</sequence>
<proteinExistence type="predicted"/>
<protein>
    <submittedName>
        <fullName evidence="1">Uncharacterized protein</fullName>
    </submittedName>
</protein>
<gene>
    <name evidence="1" type="ORF">BDV23DRAFT_97687</name>
</gene>
<accession>A0A5N7C660</accession>
<name>A0A5N7C660_PETAA</name>
<evidence type="ECO:0000313" key="1">
    <source>
        <dbReference type="EMBL" id="KAE8389600.1"/>
    </source>
</evidence>
<dbReference type="EMBL" id="ML735264">
    <property type="protein sequence ID" value="KAE8389600.1"/>
    <property type="molecule type" value="Genomic_DNA"/>
</dbReference>
<organism evidence="1">
    <name type="scientific">Petromyces alliaceus</name>
    <name type="common">Aspergillus alliaceus</name>
    <dbReference type="NCBI Taxonomy" id="209559"/>
    <lineage>
        <taxon>Eukaryota</taxon>
        <taxon>Fungi</taxon>
        <taxon>Dikarya</taxon>
        <taxon>Ascomycota</taxon>
        <taxon>Pezizomycotina</taxon>
        <taxon>Eurotiomycetes</taxon>
        <taxon>Eurotiomycetidae</taxon>
        <taxon>Eurotiales</taxon>
        <taxon>Aspergillaceae</taxon>
        <taxon>Aspergillus</taxon>
        <taxon>Aspergillus subgen. Circumdati</taxon>
    </lineage>
</organism>
<dbReference type="AlphaFoldDB" id="A0A5N7C660"/>
<reference evidence="1" key="1">
    <citation type="submission" date="2019-04" db="EMBL/GenBank/DDBJ databases">
        <title>Friends and foes A comparative genomics studyof 23 Aspergillus species from section Flavi.</title>
        <authorList>
            <consortium name="DOE Joint Genome Institute"/>
            <person name="Kjaerbolling I."/>
            <person name="Vesth T."/>
            <person name="Frisvad J.C."/>
            <person name="Nybo J.L."/>
            <person name="Theobald S."/>
            <person name="Kildgaard S."/>
            <person name="Isbrandt T."/>
            <person name="Kuo A."/>
            <person name="Sato A."/>
            <person name="Lyhne E.K."/>
            <person name="Kogle M.E."/>
            <person name="Wiebenga A."/>
            <person name="Kun R.S."/>
            <person name="Lubbers R.J."/>
            <person name="Makela M.R."/>
            <person name="Barry K."/>
            <person name="Chovatia M."/>
            <person name="Clum A."/>
            <person name="Daum C."/>
            <person name="Haridas S."/>
            <person name="He G."/>
            <person name="LaButti K."/>
            <person name="Lipzen A."/>
            <person name="Mondo S."/>
            <person name="Riley R."/>
            <person name="Salamov A."/>
            <person name="Simmons B.A."/>
            <person name="Magnuson J.K."/>
            <person name="Henrissat B."/>
            <person name="Mortensen U.H."/>
            <person name="Larsen T.O."/>
            <person name="Devries R.P."/>
            <person name="Grigoriev I.V."/>
            <person name="Machida M."/>
            <person name="Baker S.E."/>
            <person name="Andersen M.R."/>
        </authorList>
    </citation>
    <scope>NUCLEOTIDE SEQUENCE [LARGE SCALE GENOMIC DNA]</scope>
    <source>
        <strain evidence="1">IBT 14317</strain>
    </source>
</reference>